<sequence length="819" mass="90188">MATTTEPEMKTRVPVMSLFTILITFRSSIFCSGTTCVDAERQSLLRLKEDVVEDPFNRLASWIPGGDCCKWADVVCSNITGHVIELRLGNLLADEGSISMGEGKIHESFGELCNLRVIALSYVNLSQDISQLLEIFSGCISDGLESLDLSNNRIYGELNDQLGQFKHLYSLVLSDNSISGAIPMSVGELSSLTVLRLFNNKLEGPIPSSLRKLSNLRHLDLSSNRLNGSIPSSVGKLVHLTRLELSDNNLSGPVPFSFGELSSLVLLDVSSNNLSGMLSETHFTNHTSLAYFEAQGNSLSLKVDPNWIPPFQLEVLYLGSCQLGPLFPLWVFTQKNLGYLDISNSGIEGNLPHRFWSFASQLLVVNISHNRICGEMPNLTEAPFRASLDFSWNRFSGPLPRVSHNITRLDFSSNGLSGTIFQFLCDQRDGAKGLKILNLRSNSLSGEIPDCWTSWGLLEALYLENNKFIGHFPSSIGSLSNLQSLHLRKNNFSGTLPASLGNCNRLVSLDVSENRFSGNIPSWIGESFSSMLLLNLRSNELVGPLPRQLCHLDALQILDLASNNLSGTIPGCFGDFSAMVTVDYSTGNDIYDFVDFTGGIMEDTILMYKGGGKEFDRTLNLVRIMDLSDNNFSGEIPEELTKLKALQSLNLSHNRLAGNLPEKMDIMNSLEVIDLSANQLSGGIPSGFSRLNFLSYLNLSDNRLTGQIPSSTQLQSFNASSYAGNRLCGPPLSRCSVPAPDDGTRGNHDDDDDDEHERDVKWLSISIALGFVMGFCGFIAPLCFSRRWNHRYNLLLDHLVNKICCFLKSLCPSTVIVVP</sequence>
<evidence type="ECO:0000313" key="14">
    <source>
        <dbReference type="EMBL" id="RAL43026.1"/>
    </source>
</evidence>
<evidence type="ECO:0000313" key="15">
    <source>
        <dbReference type="Proteomes" id="UP000249390"/>
    </source>
</evidence>
<feature type="domain" description="Disease resistance R13L4/SHOC-2-like LRR" evidence="13">
    <location>
        <begin position="147"/>
        <end position="343"/>
    </location>
</feature>
<dbReference type="InterPro" id="IPR032675">
    <property type="entry name" value="LRR_dom_sf"/>
</dbReference>
<dbReference type="InterPro" id="IPR003591">
    <property type="entry name" value="Leu-rich_rpt_typical-subtyp"/>
</dbReference>
<evidence type="ECO:0000259" key="12">
    <source>
        <dbReference type="Pfam" id="PF08263"/>
    </source>
</evidence>
<evidence type="ECO:0000256" key="6">
    <source>
        <dbReference type="ARBA" id="ARBA00022729"/>
    </source>
</evidence>
<gene>
    <name evidence="14" type="ORF">DM860_009808</name>
</gene>
<dbReference type="SUPFAM" id="SSF52058">
    <property type="entry name" value="L domain-like"/>
    <property type="match status" value="1"/>
</dbReference>
<evidence type="ECO:0000256" key="10">
    <source>
        <dbReference type="ARBA" id="ARBA00023180"/>
    </source>
</evidence>
<comment type="similarity">
    <text evidence="2">Belongs to the RLP family.</text>
</comment>
<organism evidence="14 15">
    <name type="scientific">Cuscuta australis</name>
    <dbReference type="NCBI Taxonomy" id="267555"/>
    <lineage>
        <taxon>Eukaryota</taxon>
        <taxon>Viridiplantae</taxon>
        <taxon>Streptophyta</taxon>
        <taxon>Embryophyta</taxon>
        <taxon>Tracheophyta</taxon>
        <taxon>Spermatophyta</taxon>
        <taxon>Magnoliopsida</taxon>
        <taxon>eudicotyledons</taxon>
        <taxon>Gunneridae</taxon>
        <taxon>Pentapetalae</taxon>
        <taxon>asterids</taxon>
        <taxon>lamiids</taxon>
        <taxon>Solanales</taxon>
        <taxon>Convolvulaceae</taxon>
        <taxon>Cuscuteae</taxon>
        <taxon>Cuscuta</taxon>
        <taxon>Cuscuta subgen. Grammica</taxon>
        <taxon>Cuscuta sect. Cleistogrammica</taxon>
    </lineage>
</organism>
<dbReference type="SMART" id="SM00369">
    <property type="entry name" value="LRR_TYP"/>
    <property type="match status" value="7"/>
</dbReference>
<comment type="subcellular location">
    <subcellularLocation>
        <location evidence="1">Cell membrane</location>
        <topology evidence="1">Single-pass type I membrane protein</topology>
    </subcellularLocation>
</comment>
<keyword evidence="8 11" id="KW-1133">Transmembrane helix</keyword>
<evidence type="ECO:0000256" key="4">
    <source>
        <dbReference type="ARBA" id="ARBA00022614"/>
    </source>
</evidence>
<dbReference type="PANTHER" id="PTHR48063">
    <property type="entry name" value="LRR RECEPTOR-LIKE KINASE"/>
    <property type="match status" value="1"/>
</dbReference>
<reference evidence="14 15" key="1">
    <citation type="submission" date="2018-06" db="EMBL/GenBank/DDBJ databases">
        <title>The Genome of Cuscuta australis (Dodder) Provides Insight into the Evolution of Plant Parasitism.</title>
        <authorList>
            <person name="Liu H."/>
        </authorList>
    </citation>
    <scope>NUCLEOTIDE SEQUENCE [LARGE SCALE GENOMIC DNA]</scope>
    <source>
        <strain evidence="15">cv. Yunnan</strain>
        <tissue evidence="14">Vines</tissue>
    </source>
</reference>
<keyword evidence="3" id="KW-1003">Cell membrane</keyword>
<dbReference type="GO" id="GO:0005886">
    <property type="term" value="C:plasma membrane"/>
    <property type="evidence" value="ECO:0007669"/>
    <property type="project" value="UniProtKB-SubCell"/>
</dbReference>
<keyword evidence="10" id="KW-0325">Glycoprotein</keyword>
<keyword evidence="7" id="KW-0677">Repeat</keyword>
<dbReference type="GO" id="GO:0006952">
    <property type="term" value="P:defense response"/>
    <property type="evidence" value="ECO:0007669"/>
    <property type="project" value="UniProtKB-ARBA"/>
</dbReference>
<evidence type="ECO:0000256" key="2">
    <source>
        <dbReference type="ARBA" id="ARBA00009592"/>
    </source>
</evidence>
<keyword evidence="15" id="KW-1185">Reference proteome</keyword>
<dbReference type="EMBL" id="NQVE01000161">
    <property type="protein sequence ID" value="RAL43026.1"/>
    <property type="molecule type" value="Genomic_DNA"/>
</dbReference>
<accession>A0A328DC70</accession>
<dbReference type="FunFam" id="3.80.10.10:FF:000111">
    <property type="entry name" value="LRR receptor-like serine/threonine-protein kinase ERECTA"/>
    <property type="match status" value="1"/>
</dbReference>
<keyword evidence="4" id="KW-0433">Leucine-rich repeat</keyword>
<keyword evidence="6" id="KW-0732">Signal</keyword>
<dbReference type="Gene3D" id="3.80.10.10">
    <property type="entry name" value="Ribonuclease Inhibitor"/>
    <property type="match status" value="3"/>
</dbReference>
<dbReference type="Pfam" id="PF23598">
    <property type="entry name" value="LRR_14"/>
    <property type="match status" value="1"/>
</dbReference>
<dbReference type="FunFam" id="3.80.10.10:FF:000095">
    <property type="entry name" value="LRR receptor-like serine/threonine-protein kinase GSO1"/>
    <property type="match status" value="1"/>
</dbReference>
<keyword evidence="9 11" id="KW-0472">Membrane</keyword>
<evidence type="ECO:0000256" key="9">
    <source>
        <dbReference type="ARBA" id="ARBA00023136"/>
    </source>
</evidence>
<dbReference type="PRINTS" id="PR00019">
    <property type="entry name" value="LEURICHRPT"/>
</dbReference>
<feature type="transmembrane region" description="Helical" evidence="11">
    <location>
        <begin position="762"/>
        <end position="784"/>
    </location>
</feature>
<comment type="caution">
    <text evidence="14">The sequence shown here is derived from an EMBL/GenBank/DDBJ whole genome shotgun (WGS) entry which is preliminary data.</text>
</comment>
<evidence type="ECO:0000256" key="3">
    <source>
        <dbReference type="ARBA" id="ARBA00022475"/>
    </source>
</evidence>
<feature type="domain" description="Leucine-rich repeat-containing N-terminal plant-type" evidence="12">
    <location>
        <begin position="38"/>
        <end position="77"/>
    </location>
</feature>
<evidence type="ECO:0000256" key="1">
    <source>
        <dbReference type="ARBA" id="ARBA00004251"/>
    </source>
</evidence>
<protein>
    <submittedName>
        <fullName evidence="14">Uncharacterized protein</fullName>
    </submittedName>
</protein>
<keyword evidence="5 11" id="KW-0812">Transmembrane</keyword>
<dbReference type="InterPro" id="IPR055414">
    <property type="entry name" value="LRR_R13L4/SHOC2-like"/>
</dbReference>
<evidence type="ECO:0000256" key="5">
    <source>
        <dbReference type="ARBA" id="ARBA00022692"/>
    </source>
</evidence>
<dbReference type="InterPro" id="IPR046956">
    <property type="entry name" value="RLP23-like"/>
</dbReference>
<evidence type="ECO:0000256" key="11">
    <source>
        <dbReference type="SAM" id="Phobius"/>
    </source>
</evidence>
<dbReference type="Pfam" id="PF00560">
    <property type="entry name" value="LRR_1"/>
    <property type="match status" value="9"/>
</dbReference>
<dbReference type="GO" id="GO:0051707">
    <property type="term" value="P:response to other organism"/>
    <property type="evidence" value="ECO:0007669"/>
    <property type="project" value="UniProtKB-ARBA"/>
</dbReference>
<dbReference type="FunFam" id="3.80.10.10:FF:000041">
    <property type="entry name" value="LRR receptor-like serine/threonine-protein kinase ERECTA"/>
    <property type="match status" value="1"/>
</dbReference>
<dbReference type="PANTHER" id="PTHR48063:SF98">
    <property type="entry name" value="LRR RECEPTOR-LIKE SERINE_THREONINE-PROTEIN KINASE FLS2"/>
    <property type="match status" value="1"/>
</dbReference>
<evidence type="ECO:0000256" key="8">
    <source>
        <dbReference type="ARBA" id="ARBA00022989"/>
    </source>
</evidence>
<dbReference type="InterPro" id="IPR001611">
    <property type="entry name" value="Leu-rich_rpt"/>
</dbReference>
<dbReference type="Pfam" id="PF08263">
    <property type="entry name" value="LRRNT_2"/>
    <property type="match status" value="1"/>
</dbReference>
<proteinExistence type="inferred from homology"/>
<evidence type="ECO:0000259" key="13">
    <source>
        <dbReference type="Pfam" id="PF23598"/>
    </source>
</evidence>
<dbReference type="PROSITE" id="PS51450">
    <property type="entry name" value="LRR"/>
    <property type="match status" value="2"/>
</dbReference>
<dbReference type="SUPFAM" id="SSF52047">
    <property type="entry name" value="RNI-like"/>
    <property type="match status" value="1"/>
</dbReference>
<name>A0A328DC70_9ASTE</name>
<dbReference type="AlphaFoldDB" id="A0A328DC70"/>
<dbReference type="InterPro" id="IPR013210">
    <property type="entry name" value="LRR_N_plant-typ"/>
</dbReference>
<evidence type="ECO:0000256" key="7">
    <source>
        <dbReference type="ARBA" id="ARBA00022737"/>
    </source>
</evidence>
<dbReference type="Proteomes" id="UP000249390">
    <property type="component" value="Unassembled WGS sequence"/>
</dbReference>